<dbReference type="RefSeq" id="WP_249331308.1">
    <property type="nucleotide sequence ID" value="NZ_JACRSY010000002.1"/>
</dbReference>
<sequence length="361" mass="40409">MTQFGTIKHAFPGSNTPNGFHSFFNYILPQKEANQLYIIKGGPGTGKSSFMKRIGTYATEQGLDVEFLHCSSDPGSLDAMIIPSLKIAFLDGTAPHVVDPASPGVTDQILNFGTFWDADKLTPYKDNIIAVSNRIHDGFSKAYYYLAAAKNIYDAYIFTERKAINPTAKLKIEKDIIHQVFKDVKDKEGIGSVRHLFSTAITGEGVLDYIHTLIGTTKNIYFIKESFGCNSKKVMQSICDTATAKGYAIECYHSPMDPDKIEDILIPELDIAITISHPLHKPRIFPTLIFDLTAALDSARLKSLDFELDKDKRLFMDLIDKACNMIGANKKLHDELESYYINAIDFTAIDNLYDTLIQKFF</sequence>
<dbReference type="Proteomes" id="UP000655830">
    <property type="component" value="Unassembled WGS sequence"/>
</dbReference>
<evidence type="ECO:0000313" key="1">
    <source>
        <dbReference type="EMBL" id="MBC8578280.1"/>
    </source>
</evidence>
<dbReference type="AlphaFoldDB" id="A0A926EGQ7"/>
<organism evidence="1 2">
    <name type="scientific">Zhenhengia yiwuensis</name>
    <dbReference type="NCBI Taxonomy" id="2763666"/>
    <lineage>
        <taxon>Bacteria</taxon>
        <taxon>Bacillati</taxon>
        <taxon>Bacillota</taxon>
        <taxon>Clostridia</taxon>
        <taxon>Lachnospirales</taxon>
        <taxon>Lachnospiraceae</taxon>
        <taxon>Zhenhengia</taxon>
    </lineage>
</organism>
<dbReference type="SUPFAM" id="SSF52540">
    <property type="entry name" value="P-loop containing nucleoside triphosphate hydrolases"/>
    <property type="match status" value="1"/>
</dbReference>
<name>A0A926EGQ7_9FIRM</name>
<gene>
    <name evidence="1" type="ORF">H8718_01820</name>
</gene>
<accession>A0A926EGQ7</accession>
<keyword evidence="2" id="KW-1185">Reference proteome</keyword>
<evidence type="ECO:0000313" key="2">
    <source>
        <dbReference type="Proteomes" id="UP000655830"/>
    </source>
</evidence>
<proteinExistence type="predicted"/>
<comment type="caution">
    <text evidence="1">The sequence shown here is derived from an EMBL/GenBank/DDBJ whole genome shotgun (WGS) entry which is preliminary data.</text>
</comment>
<dbReference type="InterPro" id="IPR027417">
    <property type="entry name" value="P-loop_NTPase"/>
</dbReference>
<reference evidence="1" key="1">
    <citation type="submission" date="2020-08" db="EMBL/GenBank/DDBJ databases">
        <title>Genome public.</title>
        <authorList>
            <person name="Liu C."/>
            <person name="Sun Q."/>
        </authorList>
    </citation>
    <scope>NUCLEOTIDE SEQUENCE</scope>
    <source>
        <strain evidence="1">NSJ-12</strain>
    </source>
</reference>
<dbReference type="EMBL" id="JACRSY010000002">
    <property type="protein sequence ID" value="MBC8578280.1"/>
    <property type="molecule type" value="Genomic_DNA"/>
</dbReference>
<protein>
    <submittedName>
        <fullName evidence="1">ATPase</fullName>
    </submittedName>
</protein>